<dbReference type="PANTHER" id="PTHR36120:SF1">
    <property type="entry name" value="L-FUCOSE ISOMERASE C-TERMINAL DOMAIN-CONTAINING PROTEIN"/>
    <property type="match status" value="1"/>
</dbReference>
<accession>A0A9D8KGU6</accession>
<sequence>MKKIDVYITMTSAPHFPVGLSLEAFEEAIALLKDDGRVNLFRSREPIKEYTYRKEDGLDELKGKRMDLVILVQGAFTWDNVMLKILKTFGDAPVLLWALEELPFDSGSIERNSLCGTMMNAATLKRIGRTVFYIYGNPEREEARDKLNDIIASVLAKKMVEGSTYGSIGSRPPGFYSSTFDEPEVLKKFSIRTVHGELLDILERYDNIDDVDVKRDIAEMMKLGEMGLADDESNAKSSRLFLAIRQFIRENEIDYLGIKCWPELMRRGLNTCMINGRLTDEGIMTGCENDFYGTLTMYIYYLLTGTSPWFADLIHIDRETKNLYLWHCGAAPGSLCSKDFTPKINKQYRGDDRGNTLEFPLKSGKVTVGRIIVTPEGEHKIVAFRGEAVEPSYTLRGNWSEVVPEVDAYILLDKLFELGTAHHYAVVYGDVVERLKHFAKLMNIELVIIS</sequence>
<dbReference type="GO" id="GO:0006004">
    <property type="term" value="P:fucose metabolic process"/>
    <property type="evidence" value="ECO:0007669"/>
    <property type="project" value="InterPro"/>
</dbReference>
<dbReference type="EMBL" id="JAFGIX010000059">
    <property type="protein sequence ID" value="MBN1573912.1"/>
    <property type="molecule type" value="Genomic_DNA"/>
</dbReference>
<dbReference type="AlphaFoldDB" id="A0A9D8KGU6"/>
<name>A0A9D8KGU6_9DELT</name>
<dbReference type="InterPro" id="IPR004216">
    <property type="entry name" value="Fuc/Ara_isomerase_C"/>
</dbReference>
<comment type="caution">
    <text evidence="4">The sequence shown here is derived from an EMBL/GenBank/DDBJ whole genome shotgun (WGS) entry which is preliminary data.</text>
</comment>
<feature type="domain" description="L-fucose isomerase C-terminal" evidence="3">
    <location>
        <begin position="356"/>
        <end position="448"/>
    </location>
</feature>
<reference evidence="4" key="1">
    <citation type="journal article" date="2021" name="Environ. Microbiol.">
        <title>Genomic characterization of three novel Desulfobacterota classes expand the metabolic and phylogenetic diversity of the phylum.</title>
        <authorList>
            <person name="Murphy C.L."/>
            <person name="Biggerstaff J."/>
            <person name="Eichhorn A."/>
            <person name="Ewing E."/>
            <person name="Shahan R."/>
            <person name="Soriano D."/>
            <person name="Stewart S."/>
            <person name="VanMol K."/>
            <person name="Walker R."/>
            <person name="Walters P."/>
            <person name="Elshahed M.S."/>
            <person name="Youssef N.H."/>
        </authorList>
    </citation>
    <scope>NUCLEOTIDE SEQUENCE</scope>
    <source>
        <strain evidence="4">Zod_Metabat.24</strain>
    </source>
</reference>
<keyword evidence="1" id="KW-0413">Isomerase</keyword>
<evidence type="ECO:0000313" key="5">
    <source>
        <dbReference type="Proteomes" id="UP000809273"/>
    </source>
</evidence>
<dbReference type="Pfam" id="PF02952">
    <property type="entry name" value="Fucose_iso_C"/>
    <property type="match status" value="1"/>
</dbReference>
<keyword evidence="2" id="KW-0119">Carbohydrate metabolism</keyword>
<protein>
    <recommendedName>
        <fullName evidence="3">L-fucose isomerase C-terminal domain-containing protein</fullName>
    </recommendedName>
</protein>
<evidence type="ECO:0000259" key="3">
    <source>
        <dbReference type="Pfam" id="PF02952"/>
    </source>
</evidence>
<organism evidence="4 5">
    <name type="scientific">Candidatus Zymogenus saltonus</name>
    <dbReference type="NCBI Taxonomy" id="2844893"/>
    <lineage>
        <taxon>Bacteria</taxon>
        <taxon>Deltaproteobacteria</taxon>
        <taxon>Candidatus Zymogenia</taxon>
        <taxon>Candidatus Zymogeniales</taxon>
        <taxon>Candidatus Zymogenaceae</taxon>
        <taxon>Candidatus Zymogenus</taxon>
    </lineage>
</organism>
<evidence type="ECO:0000256" key="1">
    <source>
        <dbReference type="ARBA" id="ARBA00023235"/>
    </source>
</evidence>
<dbReference type="PANTHER" id="PTHR36120">
    <property type="entry name" value="FUCOSE ISOMERASE"/>
    <property type="match status" value="1"/>
</dbReference>
<evidence type="ECO:0000256" key="2">
    <source>
        <dbReference type="ARBA" id="ARBA00023277"/>
    </source>
</evidence>
<dbReference type="SUPFAM" id="SSF50443">
    <property type="entry name" value="FucI/AraA C-terminal domain-like"/>
    <property type="match status" value="1"/>
</dbReference>
<evidence type="ECO:0000313" key="4">
    <source>
        <dbReference type="EMBL" id="MBN1573912.1"/>
    </source>
</evidence>
<proteinExistence type="predicted"/>
<dbReference type="GO" id="GO:0008736">
    <property type="term" value="F:L-fucose isomerase activity"/>
    <property type="evidence" value="ECO:0007669"/>
    <property type="project" value="InterPro"/>
</dbReference>
<dbReference type="InterPro" id="IPR015888">
    <property type="entry name" value="Fuc_isomerase_C"/>
</dbReference>
<dbReference type="InterPro" id="IPR009015">
    <property type="entry name" value="Fucose_isomerase_N/cen_sf"/>
</dbReference>
<dbReference type="SUPFAM" id="SSF53743">
    <property type="entry name" value="FucI/AraA N-terminal and middle domains"/>
    <property type="match status" value="1"/>
</dbReference>
<reference evidence="4" key="2">
    <citation type="submission" date="2021-01" db="EMBL/GenBank/DDBJ databases">
        <authorList>
            <person name="Hahn C.R."/>
            <person name="Youssef N.H."/>
            <person name="Elshahed M."/>
        </authorList>
    </citation>
    <scope>NUCLEOTIDE SEQUENCE</scope>
    <source>
        <strain evidence="4">Zod_Metabat.24</strain>
    </source>
</reference>
<dbReference type="Proteomes" id="UP000809273">
    <property type="component" value="Unassembled WGS sequence"/>
</dbReference>
<gene>
    <name evidence="4" type="ORF">JW984_12010</name>
</gene>
<dbReference type="GO" id="GO:0005737">
    <property type="term" value="C:cytoplasm"/>
    <property type="evidence" value="ECO:0007669"/>
    <property type="project" value="InterPro"/>
</dbReference>